<dbReference type="NCBIfam" id="TIGR01731">
    <property type="entry name" value="fil_hemag_20aa"/>
    <property type="match status" value="25"/>
</dbReference>
<feature type="compositionally biased region" description="Low complexity" evidence="1">
    <location>
        <begin position="2894"/>
        <end position="2908"/>
    </location>
</feature>
<dbReference type="InterPro" id="IPR012334">
    <property type="entry name" value="Pectin_lyas_fold"/>
</dbReference>
<dbReference type="GO" id="GO:0003824">
    <property type="term" value="F:catalytic activity"/>
    <property type="evidence" value="ECO:0007669"/>
    <property type="project" value="UniProtKB-ARBA"/>
</dbReference>
<dbReference type="SUPFAM" id="SSF51126">
    <property type="entry name" value="Pectin lyase-like"/>
    <property type="match status" value="1"/>
</dbReference>
<dbReference type="InterPro" id="IPR011050">
    <property type="entry name" value="Pectin_lyase_fold/virulence"/>
</dbReference>
<dbReference type="InterPro" id="IPR010069">
    <property type="entry name" value="CdiA_FHA1_rpt"/>
</dbReference>
<name>A0A2I1RF82_FAUOS</name>
<dbReference type="Pfam" id="PF05860">
    <property type="entry name" value="TPS"/>
    <property type="match status" value="1"/>
</dbReference>
<dbReference type="Pfam" id="PF13018">
    <property type="entry name" value="ESPR"/>
    <property type="match status" value="1"/>
</dbReference>
<evidence type="ECO:0000256" key="1">
    <source>
        <dbReference type="SAM" id="MobiDB-lite"/>
    </source>
</evidence>
<comment type="caution">
    <text evidence="3">The sequence shown here is derived from an EMBL/GenBank/DDBJ whole genome shotgun (WGS) entry which is preliminary data.</text>
</comment>
<feature type="region of interest" description="Disordered" evidence="1">
    <location>
        <begin position="2888"/>
        <end position="2913"/>
    </location>
</feature>
<evidence type="ECO:0000313" key="3">
    <source>
        <dbReference type="EMBL" id="PKZ67780.1"/>
    </source>
</evidence>
<dbReference type="SMART" id="SM00912">
    <property type="entry name" value="Haemagg_act"/>
    <property type="match status" value="1"/>
</dbReference>
<dbReference type="Pfam" id="PF13332">
    <property type="entry name" value="Fil_haemagg_2"/>
    <property type="match status" value="2"/>
</dbReference>
<feature type="domain" description="Filamentous haemagglutinin FhaB/tRNA nuclease CdiA-like TPS" evidence="2">
    <location>
        <begin position="101"/>
        <end position="221"/>
    </location>
</feature>
<accession>A0A2I1RF82</accession>
<dbReference type="InterPro" id="IPR025157">
    <property type="entry name" value="Hemagglutinin_rpt"/>
</dbReference>
<proteinExistence type="predicted"/>
<sequence length="3690" mass="384019">MNSRLYRVIFNKNLGRLIVVSEKTVAQGKAGSQGGHDNSHSTADSQAWGMVGYCYGKWLTLTAAVLVSLGAAQWAHADVQTQVIADSSAAKNEQATILTTTSGMTQVNIQTPSAAGVSKNSFSQFDVGSDGVILNNSRKNTQTQTAGWVEGNPWLGKGEAKVILGQVNSTSPSQLAGYTEIAGGKAELVIANPAGITCSGCGFINAYRTTLTTGQAQMADGRLTGFDVGGGKIRIDGKGLDTSTSDYTQLIAQTNEINAKVYAKNLDVISGSNQVSYDSDASNTQITHKDPAATNQATGVALDVSSLGGMYAGKIRLIGTDKGLGVTNAGDISASNSLSLDAQGNLTNTGFMGAKDGATVNVNGNAITNSGTIASSQQGVQLTSSSLTNSGLISARSQGSISNTTTNNTGTLSAGQVNLTTDSLSNQGRIEQTGSGNLAVTTNSLTNQHQAIIGQALYADQPAAANPSLANAPSTAATGSQQVANNTSNSTNPTPDTSVPVLEPVTANGQISAKQIDNQGSNAIITANGGINVTTQILTNTDKSSIAVNGLQAANRVNNQNSRIQLDTLNWQLSQFNNAQGQIVSKQGINLTSQSPINNAQGVLATLGDARIDSAGAINNSDGVIQGKVTDIRAASLDNSRGTIDAKGNLTLTSQGDLINTQGNISAQGDANITAAGLNNDRGAITATGGLTTQSQNLINSGQLYGGTGNRLTSGAIDNSGIIGSGGATTITASSLNNTSTGVLAAGLNADGTLSTHKADLIVNTTGALTSRGTHLATGKFSLTGNPTDLAGSTTQAGEISLSSDGDLSTQGAKLTATETMTLNAKGTLNNQKGELAATTLNLTANALDNRHGNITQAGTSDLSLNLPGGLNNQDGVIATNSQNLTINTADLNNQTGNIQHAGSGSLLLTASRVNNSQQGSVLSLGEQTWQIAADINNSDNQQRGGIQGKRFDITANNLNNDNGVVAALSAASTADSRLDLTGTLANTNKAAVYASNGSLAITASDINNAGQISSRDQLTTTSQRFSNTGSVYAGGNAAITNQGNLTNTAMMAAGNQLTLDTGSLTQTATGQLVAGLTPDGKLSTLPAHLTITSRDAQSNAGLNLATGDLTVSGAALNYTGSQNQAQTIALTAKTGDITLSGAQTQAAGQIALTTPASLIHDSLDATHKPVMQADRFAMNAGNLSNQGGTINQTGSADFTIHTGNFNNQGGQLGGNASNLNVTATGIVNNQDGALIHTGSGDMRISGASVNNTRGQLITNRGLTLTSAGTVTNDAGVIQAAQATITAGQLTNQAINNQGGKILTSQGDLTVTGSVNSQGSDSVIQSANDLTVNGGTITNSNGAMLSAAKALTVNADALNNDKALIVANQAMAINAGSTTNSGSIGSVNDAVTIAGGSLTNTASGSIQAAKAITIAQGNVANQGQIASNDALNVTGSGAIDNHSGTLAGSNVALTAQTLNNNAGFISQSAADGSLTITTQGLLDNQYTKSSDATKPLGMLANGTAVIHAGDVNNDSGRINADTLNLTSTGSSINNKAGEIAAKQALTINAGNANLTNQTGQLMGHTTRVTAAVVDNSNHGLVLANQDLTVNAGTISNSDTKQAPDAILSQGLVAGGDATLTAAVIDNSNGQVVAGNAATLNVSQTLNNANGRIESNRVQVNGSANVDNSTGLIKGYEQVDLTGKSLTNTGGQLRAPTLNVALTDSFTHGTTDKLEADNLSLTTQGAFINQGKLAAAKRLAVTAQNIDNQKDASLISAGTDPESGNLIITATNDLKNRGLINGINTYLTAGNTLNNLSYGRIYGDHIAIKANTLNNTPEGYGTPAPVIAARQQLDIGVKQLNNNPNPDRAGKFNSDFNGQAQLLSNGDLNIGGDLDTNHMATGKADSVINRGATIESLGDMHIGATSLKNLNADYEKMSVIDSSKQVTEYYPNNKKGYQPIAYSMDSTEEHYDSSEAKIVENGWNGNWRKTLVTPNGRYLKYDKFVYDAKVYKDKTVSSDPALIRTGGNLSIEAQTALNDKSMVIDGQTLVLKEDPANPTRFGLTNIGATGTSKLEHSNIKHTFYETHMRKRNIGGSSRSYTEPHKQPDVPTVEKQLDSYQLPVLNADINSTFTTLPDDKQPIVDSLNKAVTALNTLKQSTQSASNQTGSADNNAAAKQDALKLLADFAKANPDNLTPDQQKQLSDILAAQKDGKGVSQAQLNGLIDSLNGSIKSQYTEEVRATGNGPTLPNSSLYNIDPNNPNGYLVETDPAFANYKKWLSSDYMMQRLGLDPSNMHKRLGDGYYEQGLIRDQVMTLTGRRFLGDYTTDDAMYQALMDNGVATAKALNLRPGIALTAEQMAQLTTDIVWLVEQTITLKDGTKQNVLVPKVYVRSKVGDLKGDSSLIAARNMDMQLTGDLTNQGNIVAHNGLRIQANNLNNQNGGVIQGNFVQVNTKNDLNNLGATLKANNAMALDVGGKLNNSSTTYHTESKLGQSNAWRTGIDQIGQIYVDDGLKGKTDDNGRPLTTLSIDVGGNATFNAGQLINQGGTTRLIAQGDVALNAVNTGFQTNAIGDSNNYYKVGQTQDIGSVVASQGSTYIQSKGGSITGTAVTIHSEDGSSYLDANKDITLKEGRATSNLETAIKTTEKSLLSRKTTQDRYSRTSDEAISGNVTGDRVVMQAGNDIQLTATNAISQSGTTLKAGNNLTLDTAENRYSQSSSHNEKKSGLFGNGGASFTLGTQKTANDNRTDSTTHTGSVVGTYNGNTVLTAGDHYQQTGSKVFAQNQTTDNPKDLNYGTTVINAKSANVTNTTATTESHNSQSQKTTGLTVSVSNSLVDQAQGINSLAKAGETTNSDQMKVMAGVAGFNKLRTLKNGIEDAMNPMTVDKAGHSIKKDTEQTLKGIGNTRIQATIGSQSSKSNQDSLSGNNEASSIDTNNLVLNIQGKGKDSDFVATGSDLNVKGDLYNNVEGDVVYQAATGKGYERSSNKSSGYGVGVYADSKNSGFTVNANTAKGYGNGETTTNANSHVTVGGTTYQNISGDLVLDGAVVKGDHMSGHIDGAILAKSRPDTATYTGKQTNAGVSADIGFDGVPQSVSVNAGRSKVNADYAAVKEQTGIAMNSSDVVVAKASRFDGAYFTTATPEDNKTVFKEGVTVTNIENHMNYKGDSINVGLGSGLNPETQKISPPGISGIGYGRDGDSQTSTTYGAVTGMAGKSDVTTANVSSLNKPLENSFDKTAVEAQLGAQVQVSQAFDTERRSYRLEMAKDEEKLRKEAKEAIEKGDEVTWRAKSEQADKQQEKMVLFDSITGAIYGPNTNDVTGYVARAVAPQVSYQIGQYFKGTNGEGTAPHILAHGILAAAVSSATGNDPTTGALSAMGAEAAAPMVAKFLFGDKPISELTADEKATVSSITSLAGLGMGATTGDVSSAVSAGETAKTAVEDNYLTKISLEKVRKHQLSIQEAEKLSQFLDSEVKKLCSKNPTNDACRTAISSQIQYIAMQEAWETMRNDVSRTSKQTFDYLYNTPNANNRFVLYFNTIDARANFFKASNQYEKNLGVGAKWFGGADYVSRTPFTGLGADGNGSYLTFGASKILGNPDIYSWRSEAGNALITQGFGNFKNLYNSRPHATQWDIKQLRDEQTLLQPIHEKYLGNQPLFNWVSNILTDTNYGGKILSDKQVQDGGINILDKSSRIKYGCKLLGYTEQQGCKP</sequence>
<dbReference type="InterPro" id="IPR008638">
    <property type="entry name" value="FhaB/CdiA-like_TPS"/>
</dbReference>
<dbReference type="InterPro" id="IPR024973">
    <property type="entry name" value="ESPR"/>
</dbReference>
<feature type="region of interest" description="Disordered" evidence="1">
    <location>
        <begin position="2694"/>
        <end position="2714"/>
    </location>
</feature>
<feature type="region of interest" description="Disordered" evidence="1">
    <location>
        <begin position="2719"/>
        <end position="2738"/>
    </location>
</feature>
<dbReference type="EMBL" id="PKJS01000023">
    <property type="protein sequence ID" value="PKZ67780.1"/>
    <property type="molecule type" value="Genomic_DNA"/>
</dbReference>
<dbReference type="RefSeq" id="WP_101965194.1">
    <property type="nucleotide sequence ID" value="NZ_PKJS01000023.1"/>
</dbReference>
<dbReference type="Proteomes" id="UP000234914">
    <property type="component" value="Unassembled WGS sequence"/>
</dbReference>
<gene>
    <name evidence="3" type="ORF">CYJ96_11935</name>
</gene>
<dbReference type="NCBIfam" id="TIGR01901">
    <property type="entry name" value="adhes_NPXG"/>
    <property type="match status" value="1"/>
</dbReference>
<evidence type="ECO:0000259" key="2">
    <source>
        <dbReference type="SMART" id="SM00912"/>
    </source>
</evidence>
<protein>
    <recommendedName>
        <fullName evidence="2">Filamentous haemagglutinin FhaB/tRNA nuclease CdiA-like TPS domain-containing protein</fullName>
    </recommendedName>
</protein>
<feature type="region of interest" description="Disordered" evidence="1">
    <location>
        <begin position="467"/>
        <end position="498"/>
    </location>
</feature>
<organism evidence="3 4">
    <name type="scientific">Faucicola osloensis</name>
    <name type="common">Moraxella osloensis</name>
    <dbReference type="NCBI Taxonomy" id="34062"/>
    <lineage>
        <taxon>Bacteria</taxon>
        <taxon>Pseudomonadati</taxon>
        <taxon>Pseudomonadota</taxon>
        <taxon>Gammaproteobacteria</taxon>
        <taxon>Moraxellales</taxon>
        <taxon>Moraxellaceae</taxon>
        <taxon>Faucicola</taxon>
    </lineage>
</organism>
<dbReference type="Gene3D" id="2.160.20.10">
    <property type="entry name" value="Single-stranded right-handed beta-helix, Pectin lyase-like"/>
    <property type="match status" value="1"/>
</dbReference>
<evidence type="ECO:0000313" key="4">
    <source>
        <dbReference type="Proteomes" id="UP000234914"/>
    </source>
</evidence>
<reference evidence="3 4" key="1">
    <citation type="submission" date="2017-12" db="EMBL/GenBank/DDBJ databases">
        <title>Phylogenetic diversity of female urinary microbiome.</title>
        <authorList>
            <person name="Thomas-White K."/>
            <person name="Wolfe A.J."/>
        </authorList>
    </citation>
    <scope>NUCLEOTIDE SEQUENCE [LARGE SCALE GENOMIC DNA]</scope>
    <source>
        <strain evidence="3 4">UMB0416</strain>
    </source>
</reference>